<dbReference type="InterPro" id="IPR044594">
    <property type="entry name" value="HIPP01/3/5/6"/>
</dbReference>
<feature type="compositionally biased region" description="Low complexity" evidence="1">
    <location>
        <begin position="261"/>
        <end position="272"/>
    </location>
</feature>
<dbReference type="OrthoDB" id="773760at2759"/>
<evidence type="ECO:0000313" key="3">
    <source>
        <dbReference type="EMBL" id="KAG1362582.1"/>
    </source>
</evidence>
<accession>A0A8K0IMU8</accession>
<gene>
    <name evidence="3" type="ORF">COCNU_10G008010</name>
</gene>
<dbReference type="PROSITE" id="PS50846">
    <property type="entry name" value="HMA_2"/>
    <property type="match status" value="1"/>
</dbReference>
<dbReference type="Gene3D" id="3.30.70.100">
    <property type="match status" value="1"/>
</dbReference>
<comment type="caution">
    <text evidence="3">The sequence shown here is derived from an EMBL/GenBank/DDBJ whole genome shotgun (WGS) entry which is preliminary data.</text>
</comment>
<dbReference type="GO" id="GO:0046872">
    <property type="term" value="F:metal ion binding"/>
    <property type="evidence" value="ECO:0007669"/>
    <property type="project" value="InterPro"/>
</dbReference>
<dbReference type="SUPFAM" id="SSF55008">
    <property type="entry name" value="HMA, heavy metal-associated domain"/>
    <property type="match status" value="1"/>
</dbReference>
<feature type="region of interest" description="Disordered" evidence="1">
    <location>
        <begin position="98"/>
        <end position="144"/>
    </location>
</feature>
<dbReference type="PANTHER" id="PTHR46413">
    <property type="entry name" value="HEAVY METAL-ASSOCIATED ISOPRENYLATED PLANT PROTEIN 6"/>
    <property type="match status" value="1"/>
</dbReference>
<dbReference type="PANTHER" id="PTHR46413:SF1">
    <property type="entry name" value="HEAVY METAL-ASSOCIATED ISOPRENYLATED PLANT PROTEIN 6"/>
    <property type="match status" value="1"/>
</dbReference>
<reference evidence="3" key="1">
    <citation type="journal article" date="2017" name="Gigascience">
        <title>The genome draft of coconut (Cocos nucifera).</title>
        <authorList>
            <person name="Xiao Y."/>
            <person name="Xu P."/>
            <person name="Fan H."/>
            <person name="Baudouin L."/>
            <person name="Xia W."/>
            <person name="Bocs S."/>
            <person name="Xu J."/>
            <person name="Li Q."/>
            <person name="Guo A."/>
            <person name="Zhou L."/>
            <person name="Li J."/>
            <person name="Wu Y."/>
            <person name="Ma Z."/>
            <person name="Armero A."/>
            <person name="Issali A.E."/>
            <person name="Liu N."/>
            <person name="Peng M."/>
            <person name="Yang Y."/>
        </authorList>
    </citation>
    <scope>NUCLEOTIDE SEQUENCE</scope>
    <source>
        <tissue evidence="3">Spear leaf of Hainan Tall coconut</tissue>
    </source>
</reference>
<dbReference type="CDD" id="cd00371">
    <property type="entry name" value="HMA"/>
    <property type="match status" value="1"/>
</dbReference>
<protein>
    <submittedName>
        <fullName evidence="3">Putative Heavy metal-associated isoprenylated plant protein 5</fullName>
    </submittedName>
</protein>
<feature type="compositionally biased region" description="Basic and acidic residues" evidence="1">
    <location>
        <begin position="224"/>
        <end position="260"/>
    </location>
</feature>
<keyword evidence="4" id="KW-1185">Reference proteome</keyword>
<feature type="region of interest" description="Disordered" evidence="1">
    <location>
        <begin position="1"/>
        <end position="48"/>
    </location>
</feature>
<feature type="compositionally biased region" description="Basic and acidic residues" evidence="1">
    <location>
        <begin position="1"/>
        <end position="30"/>
    </location>
</feature>
<reference evidence="3" key="2">
    <citation type="submission" date="2019-07" db="EMBL/GenBank/DDBJ databases">
        <authorList>
            <person name="Yang Y."/>
            <person name="Bocs S."/>
            <person name="Baudouin L."/>
        </authorList>
    </citation>
    <scope>NUCLEOTIDE SEQUENCE</scope>
    <source>
        <tissue evidence="3">Spear leaf of Hainan Tall coconut</tissue>
    </source>
</reference>
<name>A0A8K0IMU8_COCNU</name>
<proteinExistence type="predicted"/>
<dbReference type="EMBL" id="CM017881">
    <property type="protein sequence ID" value="KAG1362582.1"/>
    <property type="molecule type" value="Genomic_DNA"/>
</dbReference>
<dbReference type="AlphaFoldDB" id="A0A8K0IMU8"/>
<feature type="compositionally biased region" description="Basic and acidic residues" evidence="1">
    <location>
        <begin position="114"/>
        <end position="137"/>
    </location>
</feature>
<dbReference type="Pfam" id="PF00403">
    <property type="entry name" value="HMA"/>
    <property type="match status" value="1"/>
</dbReference>
<evidence type="ECO:0000256" key="1">
    <source>
        <dbReference type="SAM" id="MobiDB-lite"/>
    </source>
</evidence>
<dbReference type="Proteomes" id="UP000797356">
    <property type="component" value="Chromosome 10"/>
</dbReference>
<dbReference type="InterPro" id="IPR036163">
    <property type="entry name" value="HMA_dom_sf"/>
</dbReference>
<feature type="region of interest" description="Disordered" evidence="1">
    <location>
        <begin position="208"/>
        <end position="275"/>
    </location>
</feature>
<dbReference type="InterPro" id="IPR006121">
    <property type="entry name" value="HMA_dom"/>
</dbReference>
<organism evidence="3 4">
    <name type="scientific">Cocos nucifera</name>
    <name type="common">Coconut palm</name>
    <dbReference type="NCBI Taxonomy" id="13894"/>
    <lineage>
        <taxon>Eukaryota</taxon>
        <taxon>Viridiplantae</taxon>
        <taxon>Streptophyta</taxon>
        <taxon>Embryophyta</taxon>
        <taxon>Tracheophyta</taxon>
        <taxon>Spermatophyta</taxon>
        <taxon>Magnoliopsida</taxon>
        <taxon>Liliopsida</taxon>
        <taxon>Arecaceae</taxon>
        <taxon>Arecoideae</taxon>
        <taxon>Cocoseae</taxon>
        <taxon>Attaleinae</taxon>
        <taxon>Cocos</taxon>
    </lineage>
</organism>
<evidence type="ECO:0000313" key="4">
    <source>
        <dbReference type="Proteomes" id="UP000797356"/>
    </source>
</evidence>
<sequence length="307" mass="32106">MGEKEEKGDEKPKKGDGEKKGGGEEKKKEGGGGGGGGGGKKEEGPAGLCTELFPHRRLIFWESGDSGTGVEGVKADIATNKLTVLGKADPWKVKERVEAKTRKKVDIISPANPRKKDAGGDAKKPAGGDAKKPDGKKPKAPAPSTVVLKIRLHCEGCIQKIRKTIRKIKGVEEVSIDAPKDLVTVKGTMDVKSLPAILKEKLRRSVEIIQPKKDGGGGGGGGGGEKKEKGSDGSGGEKKEKGDGGGGEKKDGGKKDDGEKAAATPAAAAPMPEVNKMDYYGPYGYRIEMVHAPQLFSDENPNACSIM</sequence>
<evidence type="ECO:0000259" key="2">
    <source>
        <dbReference type="PROSITE" id="PS50846"/>
    </source>
</evidence>
<feature type="domain" description="HMA" evidence="2">
    <location>
        <begin position="143"/>
        <end position="210"/>
    </location>
</feature>